<dbReference type="InterPro" id="IPR030470">
    <property type="entry name" value="UbiA_prenylTrfase_CS"/>
</dbReference>
<dbReference type="AlphaFoldDB" id="A0A1V9Y032"/>
<evidence type="ECO:0000256" key="3">
    <source>
        <dbReference type="ARBA" id="ARBA00016335"/>
    </source>
</evidence>
<keyword evidence="6" id="KW-1133">Transmembrane helix</keyword>
<gene>
    <name evidence="10" type="ORF">BIW11_00203</name>
</gene>
<dbReference type="STRING" id="418985.A0A1V9Y032"/>
<keyword evidence="7" id="KW-0350">Heme biosynthesis</keyword>
<name>A0A1V9Y032_9ACAR</name>
<dbReference type="InterPro" id="IPR006369">
    <property type="entry name" value="Protohaem_IX_farnesylTrfase"/>
</dbReference>
<proteinExistence type="inferred from homology"/>
<keyword evidence="4 10" id="KW-0808">Transferase</keyword>
<dbReference type="PANTHER" id="PTHR43448">
    <property type="entry name" value="PROTOHEME IX FARNESYLTRANSFERASE, MITOCHONDRIAL"/>
    <property type="match status" value="1"/>
</dbReference>
<evidence type="ECO:0000256" key="9">
    <source>
        <dbReference type="ARBA" id="ARBA00030253"/>
    </source>
</evidence>
<dbReference type="EMBL" id="MNPL01001502">
    <property type="protein sequence ID" value="OQR79084.1"/>
    <property type="molecule type" value="Genomic_DNA"/>
</dbReference>
<comment type="subcellular location">
    <subcellularLocation>
        <location evidence="1">Membrane</location>
        <topology evidence="1">Multi-pass membrane protein</topology>
    </subcellularLocation>
</comment>
<evidence type="ECO:0000256" key="4">
    <source>
        <dbReference type="ARBA" id="ARBA00022679"/>
    </source>
</evidence>
<protein>
    <recommendedName>
        <fullName evidence="3">Protoheme IX farnesyltransferase, mitochondrial</fullName>
    </recommendedName>
    <alternativeName>
        <fullName evidence="9">Heme O synthase</fullName>
    </alternativeName>
</protein>
<accession>A0A1V9Y032</accession>
<comment type="similarity">
    <text evidence="2">Belongs to the UbiA prenyltransferase family.</text>
</comment>
<keyword evidence="11" id="KW-1185">Reference proteome</keyword>
<dbReference type="GO" id="GO:0008495">
    <property type="term" value="F:protoheme IX farnesyltransferase activity"/>
    <property type="evidence" value="ECO:0007669"/>
    <property type="project" value="InterPro"/>
</dbReference>
<dbReference type="InterPro" id="IPR000537">
    <property type="entry name" value="UbiA_prenyltransferase"/>
</dbReference>
<evidence type="ECO:0000313" key="10">
    <source>
        <dbReference type="EMBL" id="OQR79084.1"/>
    </source>
</evidence>
<comment type="caution">
    <text evidence="10">The sequence shown here is derived from an EMBL/GenBank/DDBJ whole genome shotgun (WGS) entry which is preliminary data.</text>
</comment>
<dbReference type="Pfam" id="PF01040">
    <property type="entry name" value="UbiA"/>
    <property type="match status" value="1"/>
</dbReference>
<evidence type="ECO:0000256" key="6">
    <source>
        <dbReference type="ARBA" id="ARBA00022989"/>
    </source>
</evidence>
<evidence type="ECO:0000256" key="8">
    <source>
        <dbReference type="ARBA" id="ARBA00023136"/>
    </source>
</evidence>
<dbReference type="GO" id="GO:0006784">
    <property type="term" value="P:heme A biosynthetic process"/>
    <property type="evidence" value="ECO:0007669"/>
    <property type="project" value="TreeGrafter"/>
</dbReference>
<reference evidence="10 11" key="1">
    <citation type="journal article" date="2017" name="Gigascience">
        <title>Draft genome of the honey bee ectoparasitic mite, Tropilaelaps mercedesae, is shaped by the parasitic life history.</title>
        <authorList>
            <person name="Dong X."/>
            <person name="Armstrong S.D."/>
            <person name="Xia D."/>
            <person name="Makepeace B.L."/>
            <person name="Darby A.C."/>
            <person name="Kadowaki T."/>
        </authorList>
    </citation>
    <scope>NUCLEOTIDE SEQUENCE [LARGE SCALE GENOMIC DNA]</scope>
    <source>
        <strain evidence="10">Wuxi-XJTLU</strain>
    </source>
</reference>
<evidence type="ECO:0000256" key="2">
    <source>
        <dbReference type="ARBA" id="ARBA00005985"/>
    </source>
</evidence>
<evidence type="ECO:0000256" key="1">
    <source>
        <dbReference type="ARBA" id="ARBA00004141"/>
    </source>
</evidence>
<keyword evidence="5" id="KW-0812">Transmembrane</keyword>
<dbReference type="Proteomes" id="UP000192247">
    <property type="component" value="Unassembled WGS sequence"/>
</dbReference>
<dbReference type="GO" id="GO:0016020">
    <property type="term" value="C:membrane"/>
    <property type="evidence" value="ECO:0007669"/>
    <property type="project" value="UniProtKB-SubCell"/>
</dbReference>
<dbReference type="InParanoid" id="A0A1V9Y032"/>
<dbReference type="GO" id="GO:0005739">
    <property type="term" value="C:mitochondrion"/>
    <property type="evidence" value="ECO:0007669"/>
    <property type="project" value="TreeGrafter"/>
</dbReference>
<dbReference type="Gene3D" id="1.10.357.140">
    <property type="entry name" value="UbiA prenyltransferase"/>
    <property type="match status" value="1"/>
</dbReference>
<dbReference type="OrthoDB" id="5211at2759"/>
<keyword evidence="8" id="KW-0472">Membrane</keyword>
<evidence type="ECO:0000256" key="7">
    <source>
        <dbReference type="ARBA" id="ARBA00023133"/>
    </source>
</evidence>
<dbReference type="InterPro" id="IPR044878">
    <property type="entry name" value="UbiA_sf"/>
</dbReference>
<organism evidence="10 11">
    <name type="scientific">Tropilaelaps mercedesae</name>
    <dbReference type="NCBI Taxonomy" id="418985"/>
    <lineage>
        <taxon>Eukaryota</taxon>
        <taxon>Metazoa</taxon>
        <taxon>Ecdysozoa</taxon>
        <taxon>Arthropoda</taxon>
        <taxon>Chelicerata</taxon>
        <taxon>Arachnida</taxon>
        <taxon>Acari</taxon>
        <taxon>Parasitiformes</taxon>
        <taxon>Mesostigmata</taxon>
        <taxon>Gamasina</taxon>
        <taxon>Dermanyssoidea</taxon>
        <taxon>Laelapidae</taxon>
        <taxon>Tropilaelaps</taxon>
    </lineage>
</organism>
<dbReference type="PROSITE" id="PS00943">
    <property type="entry name" value="UBIA"/>
    <property type="match status" value="1"/>
</dbReference>
<evidence type="ECO:0000313" key="11">
    <source>
        <dbReference type="Proteomes" id="UP000192247"/>
    </source>
</evidence>
<evidence type="ECO:0000256" key="5">
    <source>
        <dbReference type="ARBA" id="ARBA00022692"/>
    </source>
</evidence>
<sequence length="268" mass="28935">MAAVSFIVKRHGSLLYLKRVLPTLGGGPNCLRAAAARIHPWRTLSSVPRPQADSTRQPLEADTDEPTLVYVARERRILTEKERTKNLSSLISGPNVQVNLNEQYFVRGHGIMNCTQHLLSLSKIRLTGLVVVTTMAGYAMAPGSFSASTLLWATIGTALTSGSANAINQFLEIPYDSQMNRTKNRVLVRGYMSRVGDIVVVGDWGIGDGRRSFGAGAQAHGANSTLSSFSATDEDNSVQPVWRILLRGVPASVTTPAFMGQTTRPSAP</sequence>
<dbReference type="PANTHER" id="PTHR43448:SF2">
    <property type="entry name" value="PROTOHEME IX FARNESYLTRANSFERASE, MITOCHONDRIAL"/>
    <property type="match status" value="1"/>
</dbReference>